<dbReference type="OrthoDB" id="956377at2"/>
<proteinExistence type="predicted"/>
<dbReference type="InterPro" id="IPR027417">
    <property type="entry name" value="P-loop_NTPase"/>
</dbReference>
<sequence length="855" mass="97641">MTIFLPQYFELLKTKVLTIAGLTSVTPSDCKTISVLVFNKTKQSLSETTLKRVFGFAHSKFNPSLFTIDVMAKFCGYAGWDDFCENQGAATASKADSKTSGNNWSTLKLNADKITSFTLQALKNKSGIPYNLTIKREFANHHLDSFLSGGYTATALCAPAGYGKTLALCHWIEERMRGNAKNQNNDIILFFSSSALMNVFLSGRNISDWILGLLGYSADDDIASLFDITQRKSGNFFLVLDGLDEFAYKPDQFQLLLNQITDIFSLYRNTPWFKLVLTMRSVTWINNMYEFKYEEEKWFKGFIQDTENPAINVPLFSVGEIKELCYNINPNIQNFLAIELSNNFNHPLYFQFYYKEHKNNFSLNNIDHVCIYELISTFILNKVYLGHYSTDKLILLKMLTDLMDMQKGIYDVPKIKFNAAIKQYPNAYQELLSVGFIREFNYSTDLNYNTVIKFGNSNFLQYILTKALLTENDFVFDAKLIANINNTVKDDNKTFIIKWSVLYAFKTGQQSNFKYLINANLTPAEKSDLVMFMGDLLEKSRMQSTGVESIAQYFKHSSNDDLFNYFVGIELIGPDYKKVIETLLRFDLPDHKKIILHVLLACASFTQLDMASVNQCINALKAMPAKGFVKFALNPINCIETLADFLKTGVVKKDFFVEITKFYFKPSLYVTGSDNPRANEVLYLLAASSILICQKPLKILRFLRSLEKVYQAPDEQSTPYSFVIKVLKHGTYYLLNDGLNLYRMYKKILSLHERQEAQFTPYMKGLLLSVKVKMALFESDFDKVPSLYRKMIEINQTALDKLTLLFTGMSIIYTSGLNESNPAFYKQVVYDNNKSLREAGIRLDLSASPDVVIGA</sequence>
<dbReference type="Gene3D" id="3.40.50.300">
    <property type="entry name" value="P-loop containing nucleotide triphosphate hydrolases"/>
    <property type="match status" value="1"/>
</dbReference>
<evidence type="ECO:0000313" key="1">
    <source>
        <dbReference type="EMBL" id="TWR25240.1"/>
    </source>
</evidence>
<reference evidence="1 2" key="1">
    <citation type="submission" date="2019-07" db="EMBL/GenBank/DDBJ databases">
        <authorList>
            <person name="Kim J."/>
        </authorList>
    </citation>
    <scope>NUCLEOTIDE SEQUENCE [LARGE SCALE GENOMIC DNA]</scope>
    <source>
        <strain evidence="2">dk17</strain>
    </source>
</reference>
<dbReference type="AlphaFoldDB" id="A0A563U1F9"/>
<organism evidence="1 2">
    <name type="scientific">Mucilaginibacter pallidiroseus</name>
    <dbReference type="NCBI Taxonomy" id="2599295"/>
    <lineage>
        <taxon>Bacteria</taxon>
        <taxon>Pseudomonadati</taxon>
        <taxon>Bacteroidota</taxon>
        <taxon>Sphingobacteriia</taxon>
        <taxon>Sphingobacteriales</taxon>
        <taxon>Sphingobacteriaceae</taxon>
        <taxon>Mucilaginibacter</taxon>
    </lineage>
</organism>
<evidence type="ECO:0008006" key="3">
    <source>
        <dbReference type="Google" id="ProtNLM"/>
    </source>
</evidence>
<evidence type="ECO:0000313" key="2">
    <source>
        <dbReference type="Proteomes" id="UP000320042"/>
    </source>
</evidence>
<protein>
    <recommendedName>
        <fullName evidence="3">NACHT domain-containing protein</fullName>
    </recommendedName>
</protein>
<dbReference type="EMBL" id="VOEJ01000009">
    <property type="protein sequence ID" value="TWR25240.1"/>
    <property type="molecule type" value="Genomic_DNA"/>
</dbReference>
<gene>
    <name evidence="1" type="ORF">FPZ43_17370</name>
</gene>
<dbReference type="Proteomes" id="UP000320042">
    <property type="component" value="Unassembled WGS sequence"/>
</dbReference>
<keyword evidence="2" id="KW-1185">Reference proteome</keyword>
<name>A0A563U1F9_9SPHI</name>
<comment type="caution">
    <text evidence="1">The sequence shown here is derived from an EMBL/GenBank/DDBJ whole genome shotgun (WGS) entry which is preliminary data.</text>
</comment>
<accession>A0A563U1F9</accession>
<dbReference type="RefSeq" id="WP_146383211.1">
    <property type="nucleotide sequence ID" value="NZ_VOEJ01000009.1"/>
</dbReference>